<comment type="caution">
    <text evidence="2">The sequence shown here is derived from an EMBL/GenBank/DDBJ whole genome shotgun (WGS) entry which is preliminary data.</text>
</comment>
<dbReference type="Proteomes" id="UP000612282">
    <property type="component" value="Unassembled WGS sequence"/>
</dbReference>
<dbReference type="PROSITE" id="PS51257">
    <property type="entry name" value="PROKAR_LIPOPROTEIN"/>
    <property type="match status" value="1"/>
</dbReference>
<proteinExistence type="predicted"/>
<organism evidence="2 3">
    <name type="scientific">Actinoplanes couchii</name>
    <dbReference type="NCBI Taxonomy" id="403638"/>
    <lineage>
        <taxon>Bacteria</taxon>
        <taxon>Bacillati</taxon>
        <taxon>Actinomycetota</taxon>
        <taxon>Actinomycetes</taxon>
        <taxon>Micromonosporales</taxon>
        <taxon>Micromonosporaceae</taxon>
        <taxon>Actinoplanes</taxon>
    </lineage>
</organism>
<dbReference type="RefSeq" id="WP_203796793.1">
    <property type="nucleotide sequence ID" value="NZ_BAAAQE010000026.1"/>
</dbReference>
<evidence type="ECO:0000313" key="3">
    <source>
        <dbReference type="Proteomes" id="UP000612282"/>
    </source>
</evidence>
<protein>
    <recommendedName>
        <fullName evidence="4">Lipoprotein</fullName>
    </recommendedName>
</protein>
<evidence type="ECO:0000256" key="1">
    <source>
        <dbReference type="SAM" id="MobiDB-lite"/>
    </source>
</evidence>
<gene>
    <name evidence="2" type="ORF">Aco03nite_039020</name>
</gene>
<feature type="region of interest" description="Disordered" evidence="1">
    <location>
        <begin position="47"/>
        <end position="69"/>
    </location>
</feature>
<sequence>MRLRHLVVPSIALALLAGCTDDPPATPAAGASTPVIESSEVVVTPDVSLDVPGGDPASLPPRPEPGEGGRIQLSPAGLGPYQVGEAQTELVADEIVTGPVAANGCATGSVFFGEPKIRFVGGTVAEVRTTAATASTAEGVAIGADQAAVQAAYPAGKAVTGAAGVTGWQVVEETNTLLVEITAGKVTALTAGVATTVEQNFTAGQAC</sequence>
<keyword evidence="3" id="KW-1185">Reference proteome</keyword>
<evidence type="ECO:0008006" key="4">
    <source>
        <dbReference type="Google" id="ProtNLM"/>
    </source>
</evidence>
<accession>A0ABQ3XAF7</accession>
<dbReference type="EMBL" id="BOMG01000051">
    <property type="protein sequence ID" value="GID55498.1"/>
    <property type="molecule type" value="Genomic_DNA"/>
</dbReference>
<name>A0ABQ3XAF7_9ACTN</name>
<evidence type="ECO:0000313" key="2">
    <source>
        <dbReference type="EMBL" id="GID55498.1"/>
    </source>
</evidence>
<reference evidence="2 3" key="1">
    <citation type="submission" date="2021-01" db="EMBL/GenBank/DDBJ databases">
        <title>Whole genome shotgun sequence of Actinoplanes couchii NBRC 106145.</title>
        <authorList>
            <person name="Komaki H."/>
            <person name="Tamura T."/>
        </authorList>
    </citation>
    <scope>NUCLEOTIDE SEQUENCE [LARGE SCALE GENOMIC DNA]</scope>
    <source>
        <strain evidence="2 3">NBRC 106145</strain>
    </source>
</reference>